<dbReference type="NCBIfam" id="TIGR00229">
    <property type="entry name" value="sensory_box"/>
    <property type="match status" value="1"/>
</dbReference>
<evidence type="ECO:0000313" key="8">
    <source>
        <dbReference type="EMBL" id="SFH10042.1"/>
    </source>
</evidence>
<dbReference type="Gene3D" id="3.40.50.300">
    <property type="entry name" value="P-loop containing nucleotide triphosphate hydrolases"/>
    <property type="match status" value="1"/>
</dbReference>
<dbReference type="InterPro" id="IPR035965">
    <property type="entry name" value="PAS-like_dom_sf"/>
</dbReference>
<feature type="domain" description="Sigma-54 factor interaction" evidence="6">
    <location>
        <begin position="349"/>
        <end position="579"/>
    </location>
</feature>
<dbReference type="RefSeq" id="WP_092473396.1">
    <property type="nucleotide sequence ID" value="NZ_FOOX01000016.1"/>
</dbReference>
<keyword evidence="3" id="KW-0805">Transcription regulation</keyword>
<dbReference type="InterPro" id="IPR025662">
    <property type="entry name" value="Sigma_54_int_dom_ATP-bd_1"/>
</dbReference>
<dbReference type="InterPro" id="IPR058031">
    <property type="entry name" value="AAA_lid_NorR"/>
</dbReference>
<sequence>MAMKCEYEISLIFLAWHKFIKTGKIDPAAVRPEVAESWIRCYNTGVDPLTTRSRRMLDKPQLDELLERKKYLIDVARPFMTNLYSFVANSNFVVLLCDEHGYIMETVGDSNDIKNAPELNFCRGALWTEEEIGNNGAGTSLVLKRPFQVSGPEHYCRKHHPWTCSGAPIFDDDNRIIGILEMSGPVEETHLHTLGMVVAAVEAIRQQMRNQKKNRELTLLNNHLNNIFLTVSDGVIVVDLQGVIRQINPVAEKILNKTPRDIEGRSITNIFERCKPIKNMLGSGRAFTDLELTVNTDAGSVYTFASGKPIKDDRGHINGGVIFINPINKIKKLINRFNGAQATFHFKDIVGNSKPLLKAMQLAVLASSNNSNVLLNGESGTGKEIFAQSIHNRSKRHNGPFIAVNCGAIPRELIGSELFGYVEGAFTGAQKGGRPGKFELASGGTLFLDEIGDMPLEQQVSLLRVLQDKTITRIGGDKPTVVDVRIICATNKNLLLEIAKGNFRQDIYYRLNVINITLPPLRERREDIPLMFNVFFEKACRKLGISVPRVNPEVIKRLRQYDWPGNAREFQNVVERMVNIATGQQINIEHLPEEILSPRPITRQSKTTSQVITIIDEKKKIKEMLAEKERQEIYYFLSKSNGNLSQVARDMGISRNSLYRKLKKLNIMP</sequence>
<keyword evidence="5" id="KW-0804">Transcription</keyword>
<dbReference type="SUPFAM" id="SSF52540">
    <property type="entry name" value="P-loop containing nucleoside triphosphate hydrolases"/>
    <property type="match status" value="1"/>
</dbReference>
<dbReference type="CDD" id="cd00130">
    <property type="entry name" value="PAS"/>
    <property type="match status" value="1"/>
</dbReference>
<organism evidence="8 9">
    <name type="scientific">Desulfotruncus arcticus DSM 17038</name>
    <dbReference type="NCBI Taxonomy" id="1121424"/>
    <lineage>
        <taxon>Bacteria</taxon>
        <taxon>Bacillati</taxon>
        <taxon>Bacillota</taxon>
        <taxon>Clostridia</taxon>
        <taxon>Eubacteriales</taxon>
        <taxon>Desulfallaceae</taxon>
        <taxon>Desulfotruncus</taxon>
    </lineage>
</organism>
<keyword evidence="9" id="KW-1185">Reference proteome</keyword>
<accession>A0A1I2X9G0</accession>
<dbReference type="PRINTS" id="PR01590">
    <property type="entry name" value="HTHFIS"/>
</dbReference>
<dbReference type="GO" id="GO:0043565">
    <property type="term" value="F:sequence-specific DNA binding"/>
    <property type="evidence" value="ECO:0007669"/>
    <property type="project" value="InterPro"/>
</dbReference>
<dbReference type="AlphaFoldDB" id="A0A1I2X9G0"/>
<dbReference type="InterPro" id="IPR000014">
    <property type="entry name" value="PAS"/>
</dbReference>
<dbReference type="Pfam" id="PF25601">
    <property type="entry name" value="AAA_lid_14"/>
    <property type="match status" value="1"/>
</dbReference>
<name>A0A1I2X9G0_9FIRM</name>
<dbReference type="SUPFAM" id="SSF55781">
    <property type="entry name" value="GAF domain-like"/>
    <property type="match status" value="1"/>
</dbReference>
<dbReference type="CDD" id="cd00009">
    <property type="entry name" value="AAA"/>
    <property type="match status" value="1"/>
</dbReference>
<dbReference type="Pfam" id="PF13426">
    <property type="entry name" value="PAS_9"/>
    <property type="match status" value="1"/>
</dbReference>
<dbReference type="SUPFAM" id="SSF46689">
    <property type="entry name" value="Homeodomain-like"/>
    <property type="match status" value="1"/>
</dbReference>
<dbReference type="SMART" id="SM00382">
    <property type="entry name" value="AAA"/>
    <property type="match status" value="1"/>
</dbReference>
<evidence type="ECO:0000256" key="1">
    <source>
        <dbReference type="ARBA" id="ARBA00022741"/>
    </source>
</evidence>
<dbReference type="InterPro" id="IPR003018">
    <property type="entry name" value="GAF"/>
</dbReference>
<dbReference type="OrthoDB" id="9803970at2"/>
<dbReference type="PROSITE" id="PS00676">
    <property type="entry name" value="SIGMA54_INTERACT_2"/>
    <property type="match status" value="1"/>
</dbReference>
<evidence type="ECO:0000256" key="4">
    <source>
        <dbReference type="ARBA" id="ARBA00023125"/>
    </source>
</evidence>
<dbReference type="InterPro" id="IPR029016">
    <property type="entry name" value="GAF-like_dom_sf"/>
</dbReference>
<dbReference type="Gene3D" id="3.30.450.20">
    <property type="entry name" value="PAS domain"/>
    <property type="match status" value="1"/>
</dbReference>
<dbReference type="Proteomes" id="UP000199337">
    <property type="component" value="Unassembled WGS sequence"/>
</dbReference>
<evidence type="ECO:0000313" key="9">
    <source>
        <dbReference type="Proteomes" id="UP000199337"/>
    </source>
</evidence>
<dbReference type="STRING" id="341036.SAMN05660649_03860"/>
<dbReference type="EMBL" id="FOOX01000016">
    <property type="protein sequence ID" value="SFH10042.1"/>
    <property type="molecule type" value="Genomic_DNA"/>
</dbReference>
<protein>
    <submittedName>
        <fullName evidence="8">PAS domain S-box-containing protein</fullName>
    </submittedName>
</protein>
<dbReference type="SMART" id="SM00091">
    <property type="entry name" value="PAS"/>
    <property type="match status" value="1"/>
</dbReference>
<dbReference type="InterPro" id="IPR009057">
    <property type="entry name" value="Homeodomain-like_sf"/>
</dbReference>
<dbReference type="PROSITE" id="PS00675">
    <property type="entry name" value="SIGMA54_INTERACT_1"/>
    <property type="match status" value="1"/>
</dbReference>
<dbReference type="PROSITE" id="PS50112">
    <property type="entry name" value="PAS"/>
    <property type="match status" value="1"/>
</dbReference>
<evidence type="ECO:0000259" key="7">
    <source>
        <dbReference type="PROSITE" id="PS50112"/>
    </source>
</evidence>
<dbReference type="InterPro" id="IPR002197">
    <property type="entry name" value="HTH_Fis"/>
</dbReference>
<keyword evidence="4" id="KW-0238">DNA-binding</keyword>
<dbReference type="Pfam" id="PF00158">
    <property type="entry name" value="Sigma54_activat"/>
    <property type="match status" value="1"/>
</dbReference>
<gene>
    <name evidence="8" type="ORF">SAMN05660649_03860</name>
</gene>
<dbReference type="Pfam" id="PF01590">
    <property type="entry name" value="GAF"/>
    <property type="match status" value="1"/>
</dbReference>
<dbReference type="Gene3D" id="3.30.450.40">
    <property type="match status" value="1"/>
</dbReference>
<evidence type="ECO:0000259" key="6">
    <source>
        <dbReference type="PROSITE" id="PS50045"/>
    </source>
</evidence>
<dbReference type="GO" id="GO:0005524">
    <property type="term" value="F:ATP binding"/>
    <property type="evidence" value="ECO:0007669"/>
    <property type="project" value="UniProtKB-KW"/>
</dbReference>
<feature type="domain" description="PAS" evidence="7">
    <location>
        <begin position="220"/>
        <end position="276"/>
    </location>
</feature>
<keyword evidence="2" id="KW-0067">ATP-binding</keyword>
<dbReference type="Pfam" id="PF02954">
    <property type="entry name" value="HTH_8"/>
    <property type="match status" value="1"/>
</dbReference>
<evidence type="ECO:0000256" key="3">
    <source>
        <dbReference type="ARBA" id="ARBA00023015"/>
    </source>
</evidence>
<dbReference type="FunFam" id="3.40.50.300:FF:000006">
    <property type="entry name" value="DNA-binding transcriptional regulator NtrC"/>
    <property type="match status" value="1"/>
</dbReference>
<dbReference type="Gene3D" id="1.10.10.60">
    <property type="entry name" value="Homeodomain-like"/>
    <property type="match status" value="1"/>
</dbReference>
<dbReference type="PROSITE" id="PS50045">
    <property type="entry name" value="SIGMA54_INTERACT_4"/>
    <property type="match status" value="1"/>
</dbReference>
<reference evidence="9" key="1">
    <citation type="submission" date="2016-10" db="EMBL/GenBank/DDBJ databases">
        <authorList>
            <person name="Varghese N."/>
            <person name="Submissions S."/>
        </authorList>
    </citation>
    <scope>NUCLEOTIDE SEQUENCE [LARGE SCALE GENOMIC DNA]</scope>
    <source>
        <strain evidence="9">DSM 17038</strain>
    </source>
</reference>
<evidence type="ECO:0000256" key="5">
    <source>
        <dbReference type="ARBA" id="ARBA00023163"/>
    </source>
</evidence>
<dbReference type="Gene3D" id="1.10.8.60">
    <property type="match status" value="1"/>
</dbReference>
<dbReference type="InterPro" id="IPR003593">
    <property type="entry name" value="AAA+_ATPase"/>
</dbReference>
<dbReference type="InterPro" id="IPR025943">
    <property type="entry name" value="Sigma_54_int_dom_ATP-bd_2"/>
</dbReference>
<evidence type="ECO:0000256" key="2">
    <source>
        <dbReference type="ARBA" id="ARBA00022840"/>
    </source>
</evidence>
<dbReference type="InterPro" id="IPR027417">
    <property type="entry name" value="P-loop_NTPase"/>
</dbReference>
<dbReference type="PANTHER" id="PTHR32071:SF57">
    <property type="entry name" value="C4-DICARBOXYLATE TRANSPORT TRANSCRIPTIONAL REGULATORY PROTEIN DCTD"/>
    <property type="match status" value="1"/>
</dbReference>
<dbReference type="PANTHER" id="PTHR32071">
    <property type="entry name" value="TRANSCRIPTIONAL REGULATORY PROTEIN"/>
    <property type="match status" value="1"/>
</dbReference>
<dbReference type="SUPFAM" id="SSF55785">
    <property type="entry name" value="PYP-like sensor domain (PAS domain)"/>
    <property type="match status" value="1"/>
</dbReference>
<keyword evidence="1" id="KW-0547">Nucleotide-binding</keyword>
<dbReference type="InterPro" id="IPR002078">
    <property type="entry name" value="Sigma_54_int"/>
</dbReference>
<proteinExistence type="predicted"/>
<dbReference type="GO" id="GO:0006355">
    <property type="term" value="P:regulation of DNA-templated transcription"/>
    <property type="evidence" value="ECO:0007669"/>
    <property type="project" value="InterPro"/>
</dbReference>